<feature type="domain" description="H15" evidence="5">
    <location>
        <begin position="54"/>
        <end position="121"/>
    </location>
</feature>
<dbReference type="GO" id="GO:0003690">
    <property type="term" value="F:double-stranded DNA binding"/>
    <property type="evidence" value="ECO:0000318"/>
    <property type="project" value="GO_Central"/>
</dbReference>
<dbReference type="EMBL" id="AYRZ02000003">
    <property type="protein sequence ID" value="PHT86766.1"/>
    <property type="molecule type" value="Genomic_DNA"/>
</dbReference>
<dbReference type="PANTHER" id="PTHR11467:SF143">
    <property type="entry name" value="HISTONE H1"/>
    <property type="match status" value="1"/>
</dbReference>
<dbReference type="InterPro" id="IPR036388">
    <property type="entry name" value="WH-like_DNA-bd_sf"/>
</dbReference>
<name>A0A2G2ZXS4_CAPAN</name>
<dbReference type="Gramene" id="PHT86766">
    <property type="protein sequence ID" value="PHT86766"/>
    <property type="gene ID" value="T459_08872"/>
</dbReference>
<dbReference type="OMA" id="LIMPLHR"/>
<gene>
    <name evidence="6" type="ORF">T459_08872</name>
</gene>
<dbReference type="Proteomes" id="UP000222542">
    <property type="component" value="Unassembled WGS sequence"/>
</dbReference>
<dbReference type="SUPFAM" id="SSF46785">
    <property type="entry name" value="Winged helix' DNA-binding domain"/>
    <property type="match status" value="1"/>
</dbReference>
<evidence type="ECO:0000259" key="5">
    <source>
        <dbReference type="PROSITE" id="PS51504"/>
    </source>
</evidence>
<sequence>MATEEPVVANEVVDEPAVAELAKAEENPPAKSAKSKKEPKAKKPAAPKKKTAPAHPPYFEMIKDAIVTLKERTGSSQYAITKFIEEKQKNLPPNFKKVLLNQLKRVVASGKLVKGLIMPLHRSNEQNTYANNVLPSHGIWTRNRAHAPEFVTNPGALPIQTSPYLAHRFGVNYTQPH</sequence>
<reference evidence="6 7" key="2">
    <citation type="journal article" date="2017" name="Genome Biol.">
        <title>New reference genome sequences of hot pepper reveal the massive evolution of plant disease-resistance genes by retroduplication.</title>
        <authorList>
            <person name="Kim S."/>
            <person name="Park J."/>
            <person name="Yeom S.I."/>
            <person name="Kim Y.M."/>
            <person name="Seo E."/>
            <person name="Kim K.T."/>
            <person name="Kim M.S."/>
            <person name="Lee J.M."/>
            <person name="Cheong K."/>
            <person name="Shin H.S."/>
            <person name="Kim S.B."/>
            <person name="Han K."/>
            <person name="Lee J."/>
            <person name="Park M."/>
            <person name="Lee H.A."/>
            <person name="Lee H.Y."/>
            <person name="Lee Y."/>
            <person name="Oh S."/>
            <person name="Lee J.H."/>
            <person name="Choi E."/>
            <person name="Choi E."/>
            <person name="Lee S.E."/>
            <person name="Jeon J."/>
            <person name="Kim H."/>
            <person name="Choi G."/>
            <person name="Song H."/>
            <person name="Lee J."/>
            <person name="Lee S.C."/>
            <person name="Kwon J.K."/>
            <person name="Lee H.Y."/>
            <person name="Koo N."/>
            <person name="Hong Y."/>
            <person name="Kim R.W."/>
            <person name="Kang W.H."/>
            <person name="Huh J.H."/>
            <person name="Kang B.C."/>
            <person name="Yang T.J."/>
            <person name="Lee Y.H."/>
            <person name="Bennetzen J.L."/>
            <person name="Choi D."/>
        </authorList>
    </citation>
    <scope>NUCLEOTIDE SEQUENCE [LARGE SCALE GENOMIC DNA]</scope>
    <source>
        <strain evidence="7">cv. CM334</strain>
    </source>
</reference>
<dbReference type="AlphaFoldDB" id="A0A2G2ZXS4"/>
<evidence type="ECO:0000313" key="7">
    <source>
        <dbReference type="Proteomes" id="UP000222542"/>
    </source>
</evidence>
<dbReference type="GO" id="GO:0031492">
    <property type="term" value="F:nucleosomal DNA binding"/>
    <property type="evidence" value="ECO:0000318"/>
    <property type="project" value="GO_Central"/>
</dbReference>
<keyword evidence="2" id="KW-0238">DNA-binding</keyword>
<comment type="caution">
    <text evidence="6">The sequence shown here is derived from an EMBL/GenBank/DDBJ whole genome shotgun (WGS) entry which is preliminary data.</text>
</comment>
<feature type="region of interest" description="Disordered" evidence="4">
    <location>
        <begin position="1"/>
        <end position="55"/>
    </location>
</feature>
<protein>
    <submittedName>
        <fullName evidence="6">Histone H1</fullName>
    </submittedName>
</protein>
<evidence type="ECO:0000256" key="2">
    <source>
        <dbReference type="ARBA" id="ARBA00023125"/>
    </source>
</evidence>
<evidence type="ECO:0000256" key="3">
    <source>
        <dbReference type="ARBA" id="ARBA00023242"/>
    </source>
</evidence>
<dbReference type="SMART" id="SM00526">
    <property type="entry name" value="H15"/>
    <property type="match status" value="1"/>
</dbReference>
<dbReference type="InterPro" id="IPR005818">
    <property type="entry name" value="Histone_H1/H5_H15"/>
</dbReference>
<keyword evidence="7" id="KW-1185">Reference proteome</keyword>
<dbReference type="Gene3D" id="1.10.10.10">
    <property type="entry name" value="Winged helix-like DNA-binding domain superfamily/Winged helix DNA-binding domain"/>
    <property type="match status" value="1"/>
</dbReference>
<dbReference type="CDD" id="cd00073">
    <property type="entry name" value="H15"/>
    <property type="match status" value="1"/>
</dbReference>
<dbReference type="PROSITE" id="PS51504">
    <property type="entry name" value="H15"/>
    <property type="match status" value="1"/>
</dbReference>
<accession>A0A2G2ZXS4</accession>
<feature type="compositionally biased region" description="Basic residues" evidence="4">
    <location>
        <begin position="33"/>
        <end position="52"/>
    </location>
</feature>
<keyword evidence="3" id="KW-0539">Nucleus</keyword>
<dbReference type="Pfam" id="PF00538">
    <property type="entry name" value="Linker_histone"/>
    <property type="match status" value="1"/>
</dbReference>
<reference evidence="6 7" key="1">
    <citation type="journal article" date="2014" name="Nat. Genet.">
        <title>Genome sequence of the hot pepper provides insights into the evolution of pungency in Capsicum species.</title>
        <authorList>
            <person name="Kim S."/>
            <person name="Park M."/>
            <person name="Yeom S.I."/>
            <person name="Kim Y.M."/>
            <person name="Lee J.M."/>
            <person name="Lee H.A."/>
            <person name="Seo E."/>
            <person name="Choi J."/>
            <person name="Cheong K."/>
            <person name="Kim K.T."/>
            <person name="Jung K."/>
            <person name="Lee G.W."/>
            <person name="Oh S.K."/>
            <person name="Bae C."/>
            <person name="Kim S.B."/>
            <person name="Lee H.Y."/>
            <person name="Kim S.Y."/>
            <person name="Kim M.S."/>
            <person name="Kang B.C."/>
            <person name="Jo Y.D."/>
            <person name="Yang H.B."/>
            <person name="Jeong H.J."/>
            <person name="Kang W.H."/>
            <person name="Kwon J.K."/>
            <person name="Shin C."/>
            <person name="Lim J.Y."/>
            <person name="Park J.H."/>
            <person name="Huh J.H."/>
            <person name="Kim J.S."/>
            <person name="Kim B.D."/>
            <person name="Cohen O."/>
            <person name="Paran I."/>
            <person name="Suh M.C."/>
            <person name="Lee S.B."/>
            <person name="Kim Y.K."/>
            <person name="Shin Y."/>
            <person name="Noh S.J."/>
            <person name="Park J."/>
            <person name="Seo Y.S."/>
            <person name="Kwon S.Y."/>
            <person name="Kim H.A."/>
            <person name="Park J.M."/>
            <person name="Kim H.J."/>
            <person name="Choi S.B."/>
            <person name="Bosland P.W."/>
            <person name="Reeves G."/>
            <person name="Jo S.H."/>
            <person name="Lee B.W."/>
            <person name="Cho H.T."/>
            <person name="Choi H.S."/>
            <person name="Lee M.S."/>
            <person name="Yu Y."/>
            <person name="Do Choi Y."/>
            <person name="Park B.S."/>
            <person name="van Deynze A."/>
            <person name="Ashrafi H."/>
            <person name="Hill T."/>
            <person name="Kim W.T."/>
            <person name="Pai H.S."/>
            <person name="Ahn H.K."/>
            <person name="Yeam I."/>
            <person name="Giovannoni J.J."/>
            <person name="Rose J.K."/>
            <person name="Sorensen I."/>
            <person name="Lee S.J."/>
            <person name="Kim R.W."/>
            <person name="Choi I.Y."/>
            <person name="Choi B.S."/>
            <person name="Lim J.S."/>
            <person name="Lee Y.H."/>
            <person name="Choi D."/>
        </authorList>
    </citation>
    <scope>NUCLEOTIDE SEQUENCE [LARGE SCALE GENOMIC DNA]</scope>
    <source>
        <strain evidence="7">cv. CM334</strain>
    </source>
</reference>
<dbReference type="PANTHER" id="PTHR11467">
    <property type="entry name" value="HISTONE H1"/>
    <property type="match status" value="1"/>
</dbReference>
<dbReference type="GO" id="GO:0030261">
    <property type="term" value="P:chromosome condensation"/>
    <property type="evidence" value="ECO:0000318"/>
    <property type="project" value="GO_Central"/>
</dbReference>
<evidence type="ECO:0000256" key="4">
    <source>
        <dbReference type="SAM" id="MobiDB-lite"/>
    </source>
</evidence>
<dbReference type="GO" id="GO:0005634">
    <property type="term" value="C:nucleus"/>
    <property type="evidence" value="ECO:0000318"/>
    <property type="project" value="GO_Central"/>
</dbReference>
<comment type="subcellular location">
    <subcellularLocation>
        <location evidence="1">Nucleus</location>
    </subcellularLocation>
</comment>
<dbReference type="GO" id="GO:0045910">
    <property type="term" value="P:negative regulation of DNA recombination"/>
    <property type="evidence" value="ECO:0000318"/>
    <property type="project" value="GO_Central"/>
</dbReference>
<proteinExistence type="predicted"/>
<dbReference type="GO" id="GO:0000786">
    <property type="term" value="C:nucleosome"/>
    <property type="evidence" value="ECO:0007669"/>
    <property type="project" value="InterPro"/>
</dbReference>
<dbReference type="InterPro" id="IPR036390">
    <property type="entry name" value="WH_DNA-bd_sf"/>
</dbReference>
<evidence type="ECO:0000256" key="1">
    <source>
        <dbReference type="ARBA" id="ARBA00004123"/>
    </source>
</evidence>
<dbReference type="GO" id="GO:0006334">
    <property type="term" value="P:nucleosome assembly"/>
    <property type="evidence" value="ECO:0007669"/>
    <property type="project" value="InterPro"/>
</dbReference>
<evidence type="ECO:0000313" key="6">
    <source>
        <dbReference type="EMBL" id="PHT86766.1"/>
    </source>
</evidence>
<organism evidence="6 7">
    <name type="scientific">Capsicum annuum</name>
    <name type="common">Capsicum pepper</name>
    <dbReference type="NCBI Taxonomy" id="4072"/>
    <lineage>
        <taxon>Eukaryota</taxon>
        <taxon>Viridiplantae</taxon>
        <taxon>Streptophyta</taxon>
        <taxon>Embryophyta</taxon>
        <taxon>Tracheophyta</taxon>
        <taxon>Spermatophyta</taxon>
        <taxon>Magnoliopsida</taxon>
        <taxon>eudicotyledons</taxon>
        <taxon>Gunneridae</taxon>
        <taxon>Pentapetalae</taxon>
        <taxon>asterids</taxon>
        <taxon>lamiids</taxon>
        <taxon>Solanales</taxon>
        <taxon>Solanaceae</taxon>
        <taxon>Solanoideae</taxon>
        <taxon>Capsiceae</taxon>
        <taxon>Capsicum</taxon>
    </lineage>
</organism>